<dbReference type="InterPro" id="IPR025392">
    <property type="entry name" value="DUF4124"/>
</dbReference>
<proteinExistence type="predicted"/>
<dbReference type="Proteomes" id="UP000596074">
    <property type="component" value="Chromosome"/>
</dbReference>
<organism evidence="2 3">
    <name type="scientific">Venatoribacter cucullus</name>
    <dbReference type="NCBI Taxonomy" id="2661630"/>
    <lineage>
        <taxon>Bacteria</taxon>
        <taxon>Pseudomonadati</taxon>
        <taxon>Pseudomonadota</taxon>
        <taxon>Gammaproteobacteria</taxon>
        <taxon>Oceanospirillales</taxon>
        <taxon>Oceanospirillaceae</taxon>
        <taxon>Venatoribacter</taxon>
    </lineage>
</organism>
<accession>A0A9E8JP97</accession>
<feature type="domain" description="DUF4124" evidence="1">
    <location>
        <begin position="11"/>
        <end position="59"/>
    </location>
</feature>
<gene>
    <name evidence="2" type="ORF">GJQ55_02090</name>
</gene>
<protein>
    <submittedName>
        <fullName evidence="2">DUF4124 domain-containing protein</fullName>
    </submittedName>
</protein>
<dbReference type="KEGG" id="vcw:GJQ55_02090"/>
<evidence type="ECO:0000259" key="1">
    <source>
        <dbReference type="Pfam" id="PF13511"/>
    </source>
</evidence>
<sequence length="176" mass="19103">MERAMKFLLLLLCVVSAQVLATEVYISRDADGNVTFSDKPGANAQRHEVRELPSIPAVRIPDSAPQPAKVNEPSFSYTSLSIITPVDGQQLPIGQAGNVDVSGVLSPGLRESDSLLLIRNGTVMRQGRQTSFQLQNLERGEHTLQMVVRDPAGKTLISSNAVTIFVQRASVLRRAP</sequence>
<name>A0A9E8JP97_9GAMM</name>
<reference evidence="2 3" key="1">
    <citation type="submission" date="2019-11" db="EMBL/GenBank/DDBJ databases">
        <title>Venatorbacter sp. nov. a predator of Campylobacter and other Gram-negative bacteria.</title>
        <authorList>
            <person name="Saeedi A."/>
            <person name="Cummings N.J."/>
            <person name="Connerton I.F."/>
            <person name="Connerton P.L."/>
        </authorList>
    </citation>
    <scope>NUCLEOTIDE SEQUENCE [LARGE SCALE GENOMIC DNA]</scope>
    <source>
        <strain evidence="2">XL5</strain>
    </source>
</reference>
<dbReference type="Pfam" id="PF13511">
    <property type="entry name" value="DUF4124"/>
    <property type="match status" value="1"/>
</dbReference>
<dbReference type="AlphaFoldDB" id="A0A9E8JP97"/>
<keyword evidence="3" id="KW-1185">Reference proteome</keyword>
<evidence type="ECO:0000313" key="2">
    <source>
        <dbReference type="EMBL" id="QQD23339.1"/>
    </source>
</evidence>
<dbReference type="EMBL" id="CP046056">
    <property type="protein sequence ID" value="QQD23339.1"/>
    <property type="molecule type" value="Genomic_DNA"/>
</dbReference>
<evidence type="ECO:0000313" key="3">
    <source>
        <dbReference type="Proteomes" id="UP000596074"/>
    </source>
</evidence>